<dbReference type="Gene3D" id="3.40.50.1820">
    <property type="entry name" value="alpha/beta hydrolase"/>
    <property type="match status" value="1"/>
</dbReference>
<accession>E4RY52</accession>
<dbReference type="ESTHER" id="leab4-e4ry52">
    <property type="family name" value="UCP037442"/>
</dbReference>
<dbReference type="STRING" id="649349.Lbys_0618"/>
<dbReference type="InterPro" id="IPR029058">
    <property type="entry name" value="AB_hydrolase_fold"/>
</dbReference>
<reference evidence="2 3" key="2">
    <citation type="journal article" date="2011" name="Stand. Genomic Sci.">
        <title>Complete genome sequence of Leadbetterella byssophila type strain (4M15).</title>
        <authorList>
            <person name="Abt B."/>
            <person name="Teshima H."/>
            <person name="Lucas S."/>
            <person name="Lapidus A."/>
            <person name="Del Rio T.G."/>
            <person name="Nolan M."/>
            <person name="Tice H."/>
            <person name="Cheng J.F."/>
            <person name="Pitluck S."/>
            <person name="Liolios K."/>
            <person name="Pagani I."/>
            <person name="Ivanova N."/>
            <person name="Mavromatis K."/>
            <person name="Pati A."/>
            <person name="Tapia R."/>
            <person name="Han C."/>
            <person name="Goodwin L."/>
            <person name="Chen A."/>
            <person name="Palaniappan K."/>
            <person name="Land M."/>
            <person name="Hauser L."/>
            <person name="Chang Y.J."/>
            <person name="Jeffries C.D."/>
            <person name="Rohde M."/>
            <person name="Goker M."/>
            <person name="Tindall B.J."/>
            <person name="Detter J.C."/>
            <person name="Woyke T."/>
            <person name="Bristow J."/>
            <person name="Eisen J.A."/>
            <person name="Markowitz V."/>
            <person name="Hugenholtz P."/>
            <person name="Klenk H.P."/>
            <person name="Kyrpides N.C."/>
        </authorList>
    </citation>
    <scope>NUCLEOTIDE SEQUENCE [LARGE SCALE GENOMIC DNA]</scope>
    <source>
        <strain evidence="3">DSM 17132 / JCM 16389 / KACC 11308 / NBRC 106382 / 4M15</strain>
    </source>
</reference>
<keyword evidence="3" id="KW-1185">Reference proteome</keyword>
<protein>
    <recommendedName>
        <fullName evidence="1">Serine aminopeptidase S33 domain-containing protein</fullName>
    </recommendedName>
</protein>
<feature type="domain" description="Serine aminopeptidase S33" evidence="1">
    <location>
        <begin position="22"/>
        <end position="133"/>
    </location>
</feature>
<dbReference type="PIRSF" id="PIRSF037442">
    <property type="entry name" value="UCP037442_abhydr"/>
    <property type="match status" value="1"/>
</dbReference>
<dbReference type="OrthoDB" id="9785076at2"/>
<organism evidence="2 3">
    <name type="scientific">Leadbetterella byssophila (strain DSM 17132 / JCM 16389 / KACC 11308 / NBRC 106382 / 4M15)</name>
    <dbReference type="NCBI Taxonomy" id="649349"/>
    <lineage>
        <taxon>Bacteria</taxon>
        <taxon>Pseudomonadati</taxon>
        <taxon>Bacteroidota</taxon>
        <taxon>Cytophagia</taxon>
        <taxon>Cytophagales</taxon>
        <taxon>Leadbetterellaceae</taxon>
        <taxon>Leadbetterella</taxon>
    </lineage>
</organism>
<dbReference type="InterPro" id="IPR017208">
    <property type="entry name" value="UCP037442_abhydr"/>
</dbReference>
<evidence type="ECO:0000313" key="3">
    <source>
        <dbReference type="Proteomes" id="UP000007435"/>
    </source>
</evidence>
<name>E4RY52_LEAB4</name>
<dbReference type="HOGENOM" id="CLU_058232_0_0_10"/>
<dbReference type="RefSeq" id="WP_013407432.1">
    <property type="nucleotide sequence ID" value="NC_014655.1"/>
</dbReference>
<dbReference type="SUPFAM" id="SSF53474">
    <property type="entry name" value="alpha/beta-Hydrolases"/>
    <property type="match status" value="1"/>
</dbReference>
<evidence type="ECO:0000313" key="2">
    <source>
        <dbReference type="EMBL" id="ADQ16380.1"/>
    </source>
</evidence>
<dbReference type="EMBL" id="CP002305">
    <property type="protein sequence ID" value="ADQ16380.1"/>
    <property type="molecule type" value="Genomic_DNA"/>
</dbReference>
<dbReference type="AlphaFoldDB" id="E4RY52"/>
<dbReference type="eggNOG" id="COG4757">
    <property type="taxonomic scope" value="Bacteria"/>
</dbReference>
<gene>
    <name evidence="2" type="ordered locus">Lbys_0618</name>
</gene>
<reference key="1">
    <citation type="submission" date="2010-11" db="EMBL/GenBank/DDBJ databases">
        <title>The complete genome of Leadbetterella byssophila DSM 17132.</title>
        <authorList>
            <consortium name="US DOE Joint Genome Institute (JGI-PGF)"/>
            <person name="Lucas S."/>
            <person name="Copeland A."/>
            <person name="Lapidus A."/>
            <person name="Glavina del Rio T."/>
            <person name="Dalin E."/>
            <person name="Tice H."/>
            <person name="Bruce D."/>
            <person name="Goodwin L."/>
            <person name="Pitluck S."/>
            <person name="Kyrpides N."/>
            <person name="Mavromatis K."/>
            <person name="Ivanova N."/>
            <person name="Teshima H."/>
            <person name="Brettin T."/>
            <person name="Detter J.C."/>
            <person name="Han C."/>
            <person name="Tapia R."/>
            <person name="Land M."/>
            <person name="Hauser L."/>
            <person name="Markowitz V."/>
            <person name="Cheng J.-F."/>
            <person name="Hugenholtz P."/>
            <person name="Woyke T."/>
            <person name="Wu D."/>
            <person name="Tindall B."/>
            <person name="Pomrenke H.G."/>
            <person name="Brambilla E."/>
            <person name="Klenk H.-P."/>
            <person name="Eisen J.A."/>
        </authorList>
    </citation>
    <scope>NUCLEOTIDE SEQUENCE [LARGE SCALE GENOMIC DNA]</scope>
    <source>
        <strain>DSM 17132</strain>
    </source>
</reference>
<sequence length="280" mass="31871">MIRTPLGYTISLEYFLHPDATQILIIASATGVVKGFYKHFASYLQENGISVVTFDYGGIGGSKPISLKGFSTSVTKWATNDLESVIRHVSMTWPHKRISLLGHSLGGQLIGITSSSLAADKIILVGAQCSYYKFWPWRERMKMLFAWKVLFPAFSKSIGYVPTKRFTAMEDLPGGMAMEWARWCLNPNYLFDYFTEKDLYFHRISAPVISYSTSHDKFASEESTDWLTEKFSQAAVKRYHLIPKEYGVKHIGHFGYFQKRCSHSVWPHLLSQIKEPSIPA</sequence>
<proteinExistence type="predicted"/>
<dbReference type="KEGG" id="lby:Lbys_0618"/>
<dbReference type="InterPro" id="IPR022742">
    <property type="entry name" value="Hydrolase_4"/>
</dbReference>
<dbReference type="Pfam" id="PF12146">
    <property type="entry name" value="Hydrolase_4"/>
    <property type="match status" value="1"/>
</dbReference>
<evidence type="ECO:0000259" key="1">
    <source>
        <dbReference type="Pfam" id="PF12146"/>
    </source>
</evidence>
<dbReference type="Proteomes" id="UP000007435">
    <property type="component" value="Chromosome"/>
</dbReference>